<dbReference type="Gramene" id="PRQ29144">
    <property type="protein sequence ID" value="PRQ29144"/>
    <property type="gene ID" value="RchiOBHm_Chr5g0010721"/>
</dbReference>
<gene>
    <name evidence="2" type="ORF">RchiOBHm_Chr5g0010721</name>
</gene>
<proteinExistence type="predicted"/>
<dbReference type="AlphaFoldDB" id="A0A2P6Q4S9"/>
<evidence type="ECO:0000313" key="2">
    <source>
        <dbReference type="EMBL" id="PRQ29144.1"/>
    </source>
</evidence>
<name>A0A2P6Q4S9_ROSCH</name>
<keyword evidence="1" id="KW-0472">Membrane</keyword>
<dbReference type="EMBL" id="PDCK01000043">
    <property type="protein sequence ID" value="PRQ29144.1"/>
    <property type="molecule type" value="Genomic_DNA"/>
</dbReference>
<keyword evidence="1" id="KW-0812">Transmembrane</keyword>
<protein>
    <submittedName>
        <fullName evidence="2">Uncharacterized protein</fullName>
    </submittedName>
</protein>
<accession>A0A2P6Q4S9</accession>
<evidence type="ECO:0000313" key="3">
    <source>
        <dbReference type="Proteomes" id="UP000238479"/>
    </source>
</evidence>
<evidence type="ECO:0000256" key="1">
    <source>
        <dbReference type="SAM" id="Phobius"/>
    </source>
</evidence>
<organism evidence="2 3">
    <name type="scientific">Rosa chinensis</name>
    <name type="common">China rose</name>
    <dbReference type="NCBI Taxonomy" id="74649"/>
    <lineage>
        <taxon>Eukaryota</taxon>
        <taxon>Viridiplantae</taxon>
        <taxon>Streptophyta</taxon>
        <taxon>Embryophyta</taxon>
        <taxon>Tracheophyta</taxon>
        <taxon>Spermatophyta</taxon>
        <taxon>Magnoliopsida</taxon>
        <taxon>eudicotyledons</taxon>
        <taxon>Gunneridae</taxon>
        <taxon>Pentapetalae</taxon>
        <taxon>rosids</taxon>
        <taxon>fabids</taxon>
        <taxon>Rosales</taxon>
        <taxon>Rosaceae</taxon>
        <taxon>Rosoideae</taxon>
        <taxon>Rosoideae incertae sedis</taxon>
        <taxon>Rosa</taxon>
    </lineage>
</organism>
<comment type="caution">
    <text evidence="2">The sequence shown here is derived from an EMBL/GenBank/DDBJ whole genome shotgun (WGS) entry which is preliminary data.</text>
</comment>
<keyword evidence="1" id="KW-1133">Transmembrane helix</keyword>
<keyword evidence="3" id="KW-1185">Reference proteome</keyword>
<reference evidence="2 3" key="1">
    <citation type="journal article" date="2018" name="Nat. Genet.">
        <title>The Rosa genome provides new insights in the design of modern roses.</title>
        <authorList>
            <person name="Bendahmane M."/>
        </authorList>
    </citation>
    <scope>NUCLEOTIDE SEQUENCE [LARGE SCALE GENOMIC DNA]</scope>
    <source>
        <strain evidence="3">cv. Old Blush</strain>
    </source>
</reference>
<dbReference type="Proteomes" id="UP000238479">
    <property type="component" value="Chromosome 5"/>
</dbReference>
<feature type="transmembrane region" description="Helical" evidence="1">
    <location>
        <begin position="38"/>
        <end position="62"/>
    </location>
</feature>
<sequence>MKFLFDDRHSFICIHSIDCEVTSRFFVNVVEHCAVNDIYIYIYICFFFFFLTATAGFLPFCLQYETYVVVRSKSELMSQVEAVSRLFGNSFLDI</sequence>